<dbReference type="GO" id="GO:0000150">
    <property type="term" value="F:DNA strand exchange activity"/>
    <property type="evidence" value="ECO:0007669"/>
    <property type="project" value="InterPro"/>
</dbReference>
<dbReference type="Pfam" id="PF02796">
    <property type="entry name" value="HTH_7"/>
    <property type="match status" value="1"/>
</dbReference>
<dbReference type="SMART" id="SM00857">
    <property type="entry name" value="Resolvase"/>
    <property type="match status" value="1"/>
</dbReference>
<dbReference type="PROSITE" id="PS51736">
    <property type="entry name" value="RECOMBINASES_3"/>
    <property type="match status" value="1"/>
</dbReference>
<sequence length="191" mass="21196">MGERVGYERVSTAEQSTDRQLAGIKVDRTFTDKASGKSTDRPALSEALRYLRDGDTFVIHSMDRLARNLEDLRRTVRELTSRGVRVEFVKESMTFTGDDSPMNTLLLSMLGAVAEFERSLILERQREGIALAKARGVYKGRRAKLDGDQADELRSRLAAGESATKLATEFGISRQSVYNYRAPAAAKESAA</sequence>
<dbReference type="EMBL" id="LZKG01000056">
    <property type="protein sequence ID" value="OBI31591.1"/>
    <property type="molecule type" value="Genomic_DNA"/>
</dbReference>
<dbReference type="InterPro" id="IPR006118">
    <property type="entry name" value="Recombinase_CS"/>
</dbReference>
<proteinExistence type="inferred from homology"/>
<evidence type="ECO:0000313" key="8">
    <source>
        <dbReference type="Proteomes" id="UP000093943"/>
    </source>
</evidence>
<organism evidence="7 8">
    <name type="scientific">Mycolicibacter sinensis (strain JDM601)</name>
    <name type="common">Mycobacterium sinense</name>
    <dbReference type="NCBI Taxonomy" id="875328"/>
    <lineage>
        <taxon>Bacteria</taxon>
        <taxon>Bacillati</taxon>
        <taxon>Actinomycetota</taxon>
        <taxon>Actinomycetes</taxon>
        <taxon>Mycobacteriales</taxon>
        <taxon>Mycobacteriaceae</taxon>
        <taxon>Mycolicibacter</taxon>
    </lineage>
</organism>
<dbReference type="Proteomes" id="UP000093943">
    <property type="component" value="Unassembled WGS sequence"/>
</dbReference>
<evidence type="ECO:0000256" key="1">
    <source>
        <dbReference type="ARBA" id="ARBA00009913"/>
    </source>
</evidence>
<keyword evidence="3" id="KW-0238">DNA-binding</keyword>
<dbReference type="Gene3D" id="1.10.10.60">
    <property type="entry name" value="Homeodomain-like"/>
    <property type="match status" value="1"/>
</dbReference>
<dbReference type="GO" id="GO:0015074">
    <property type="term" value="P:DNA integration"/>
    <property type="evidence" value="ECO:0007669"/>
    <property type="project" value="UniProtKB-KW"/>
</dbReference>
<evidence type="ECO:0000256" key="5">
    <source>
        <dbReference type="PIRSR" id="PIRSR606118-50"/>
    </source>
</evidence>
<keyword evidence="2" id="KW-0229">DNA integration</keyword>
<dbReference type="PANTHER" id="PTHR30461">
    <property type="entry name" value="DNA-INVERTASE FROM LAMBDOID PROPHAGE"/>
    <property type="match status" value="1"/>
</dbReference>
<dbReference type="SUPFAM" id="SSF53041">
    <property type="entry name" value="Resolvase-like"/>
    <property type="match status" value="1"/>
</dbReference>
<keyword evidence="4" id="KW-0233">DNA recombination</keyword>
<evidence type="ECO:0000256" key="3">
    <source>
        <dbReference type="ARBA" id="ARBA00023125"/>
    </source>
</evidence>
<dbReference type="InterPro" id="IPR036162">
    <property type="entry name" value="Resolvase-like_N_sf"/>
</dbReference>
<dbReference type="InterPro" id="IPR050639">
    <property type="entry name" value="SSR_resolvase"/>
</dbReference>
<protein>
    <submittedName>
        <fullName evidence="7">Transposase</fullName>
    </submittedName>
</protein>
<dbReference type="SUPFAM" id="SSF46689">
    <property type="entry name" value="Homeodomain-like"/>
    <property type="match status" value="1"/>
</dbReference>
<name>A0A1A2Y396_MYCSD</name>
<feature type="active site" description="O-(5'-phospho-DNA)-serine intermediate" evidence="5">
    <location>
        <position position="11"/>
    </location>
</feature>
<dbReference type="Pfam" id="PF00239">
    <property type="entry name" value="Resolvase"/>
    <property type="match status" value="1"/>
</dbReference>
<evidence type="ECO:0000259" key="6">
    <source>
        <dbReference type="PROSITE" id="PS51736"/>
    </source>
</evidence>
<dbReference type="PANTHER" id="PTHR30461:SF26">
    <property type="entry name" value="RESOLVASE HOMOLOG YNEB"/>
    <property type="match status" value="1"/>
</dbReference>
<evidence type="ECO:0000256" key="2">
    <source>
        <dbReference type="ARBA" id="ARBA00022908"/>
    </source>
</evidence>
<dbReference type="OrthoDB" id="3405463at2"/>
<dbReference type="AlphaFoldDB" id="A0A1A2Y396"/>
<dbReference type="InterPro" id="IPR009057">
    <property type="entry name" value="Homeodomain-like_sf"/>
</dbReference>
<dbReference type="PROSITE" id="PS00398">
    <property type="entry name" value="RECOMBINASES_2"/>
    <property type="match status" value="1"/>
</dbReference>
<dbReference type="RefSeq" id="WP_064924241.1">
    <property type="nucleotide sequence ID" value="NZ_LZJK01000159.1"/>
</dbReference>
<comment type="similarity">
    <text evidence="1">Belongs to the site-specific recombinase resolvase family.</text>
</comment>
<dbReference type="GO" id="GO:0003677">
    <property type="term" value="F:DNA binding"/>
    <property type="evidence" value="ECO:0007669"/>
    <property type="project" value="UniProtKB-KW"/>
</dbReference>
<feature type="domain" description="Resolvase/invertase-type recombinase catalytic" evidence="6">
    <location>
        <begin position="3"/>
        <end position="136"/>
    </location>
</feature>
<accession>A0A1A2Y396</accession>
<evidence type="ECO:0000256" key="4">
    <source>
        <dbReference type="ARBA" id="ARBA00023172"/>
    </source>
</evidence>
<dbReference type="CDD" id="cd00569">
    <property type="entry name" value="HTH_Hin_like"/>
    <property type="match status" value="1"/>
</dbReference>
<reference evidence="8" key="1">
    <citation type="submission" date="2016-06" db="EMBL/GenBank/DDBJ databases">
        <authorList>
            <person name="Sutton G."/>
            <person name="Brinkac L."/>
            <person name="Sanka R."/>
            <person name="Adams M."/>
            <person name="Lau E."/>
            <person name="Sam S."/>
            <person name="Sreng N."/>
            <person name="Him V."/>
            <person name="Kerleguer A."/>
            <person name="Cheng S."/>
        </authorList>
    </citation>
    <scope>NUCLEOTIDE SEQUENCE [LARGE SCALE GENOMIC DNA]</scope>
    <source>
        <strain evidence="8">E1876</strain>
    </source>
</reference>
<dbReference type="InterPro" id="IPR006119">
    <property type="entry name" value="Resolv_N"/>
</dbReference>
<comment type="caution">
    <text evidence="7">The sequence shown here is derived from an EMBL/GenBank/DDBJ whole genome shotgun (WGS) entry which is preliminary data.</text>
</comment>
<dbReference type="Gene3D" id="3.40.50.1390">
    <property type="entry name" value="Resolvase, N-terminal catalytic domain"/>
    <property type="match status" value="1"/>
</dbReference>
<gene>
    <name evidence="7" type="ORF">A5710_17730</name>
</gene>
<dbReference type="CDD" id="cd03768">
    <property type="entry name" value="SR_ResInv"/>
    <property type="match status" value="1"/>
</dbReference>
<evidence type="ECO:0000313" key="7">
    <source>
        <dbReference type="EMBL" id="OBI31591.1"/>
    </source>
</evidence>
<dbReference type="InterPro" id="IPR006120">
    <property type="entry name" value="Resolvase_HTH_dom"/>
</dbReference>